<feature type="domain" description="Nitroreductase" evidence="9">
    <location>
        <begin position="8"/>
        <end position="161"/>
    </location>
</feature>
<dbReference type="NCBIfam" id="NF008088">
    <property type="entry name" value="PRK10828.1"/>
    <property type="match status" value="1"/>
</dbReference>
<dbReference type="EC" id="1.-.-.-" evidence="7"/>
<dbReference type="InterPro" id="IPR000415">
    <property type="entry name" value="Nitroreductase-like"/>
</dbReference>
<dbReference type="PANTHER" id="PTHR43821:SF1">
    <property type="entry name" value="NAD(P)H NITROREDUCTASE YDJA-RELATED"/>
    <property type="match status" value="1"/>
</dbReference>
<dbReference type="RefSeq" id="WP_153247511.1">
    <property type="nucleotide sequence ID" value="NZ_CP044205.1"/>
</dbReference>
<keyword evidence="3 7" id="KW-0288">FMN</keyword>
<keyword evidence="5 7" id="KW-0560">Oxidoreductase</keyword>
<dbReference type="Gene3D" id="3.40.109.10">
    <property type="entry name" value="NADH Oxidase"/>
    <property type="match status" value="1"/>
</dbReference>
<dbReference type="InterPro" id="IPR029479">
    <property type="entry name" value="Nitroreductase"/>
</dbReference>
<evidence type="ECO:0000256" key="5">
    <source>
        <dbReference type="ARBA" id="ARBA00023002"/>
    </source>
</evidence>
<comment type="cofactor">
    <cofactor evidence="8">
        <name>FMN</name>
        <dbReference type="ChEBI" id="CHEBI:58210"/>
    </cofactor>
    <text evidence="8">Binds 1 FMN per subunit.</text>
</comment>
<dbReference type="Pfam" id="PF00881">
    <property type="entry name" value="Nitroreductase"/>
    <property type="match status" value="1"/>
</dbReference>
<evidence type="ECO:0000256" key="8">
    <source>
        <dbReference type="PIRSR" id="PIRSR000232-1"/>
    </source>
</evidence>
<gene>
    <name evidence="10" type="ORF">F6R98_01900</name>
</gene>
<keyword evidence="11" id="KW-1185">Reference proteome</keyword>
<dbReference type="AlphaFoldDB" id="A0A5Q0BDC5"/>
<dbReference type="KEGG" id="mmob:F6R98_01900"/>
<dbReference type="PIRSF" id="PIRSF000232">
    <property type="entry name" value="YdjA"/>
    <property type="match status" value="1"/>
</dbReference>
<dbReference type="Proteomes" id="UP000325755">
    <property type="component" value="Chromosome"/>
</dbReference>
<organism evidence="10 11">
    <name type="scientific">Candidatus Methylospira mobilis</name>
    <dbReference type="NCBI Taxonomy" id="1808979"/>
    <lineage>
        <taxon>Bacteria</taxon>
        <taxon>Pseudomonadati</taxon>
        <taxon>Pseudomonadota</taxon>
        <taxon>Gammaproteobacteria</taxon>
        <taxon>Methylococcales</taxon>
        <taxon>Methylococcaceae</taxon>
        <taxon>Candidatus Methylospira</taxon>
    </lineage>
</organism>
<accession>A0A5Q0BDC5</accession>
<evidence type="ECO:0000256" key="1">
    <source>
        <dbReference type="ARBA" id="ARBA00007118"/>
    </source>
</evidence>
<keyword evidence="2 7" id="KW-0285">Flavoprotein</keyword>
<dbReference type="FunCoup" id="A0A5Q0BDC5">
    <property type="interactions" value="128"/>
</dbReference>
<reference evidence="10 11" key="1">
    <citation type="submission" date="2019-09" db="EMBL/GenBank/DDBJ databases">
        <title>Ecophysiology of the spiral-shaped methanotroph Methylospira mobilis as revealed by the complete genome sequence.</title>
        <authorList>
            <person name="Oshkin I.Y."/>
            <person name="Dedysh S.N."/>
            <person name="Miroshnikov K."/>
            <person name="Danilova O.V."/>
            <person name="Hakobyan A."/>
            <person name="Liesack W."/>
        </authorList>
    </citation>
    <scope>NUCLEOTIDE SEQUENCE [LARGE SCALE GENOMIC DNA]</scope>
    <source>
        <strain evidence="10 11">Shm1</strain>
    </source>
</reference>
<dbReference type="CDD" id="cd02135">
    <property type="entry name" value="YdjA-like"/>
    <property type="match status" value="1"/>
</dbReference>
<evidence type="ECO:0000256" key="6">
    <source>
        <dbReference type="ARBA" id="ARBA00023027"/>
    </source>
</evidence>
<dbReference type="EMBL" id="CP044205">
    <property type="protein sequence ID" value="QFY41529.1"/>
    <property type="molecule type" value="Genomic_DNA"/>
</dbReference>
<evidence type="ECO:0000256" key="2">
    <source>
        <dbReference type="ARBA" id="ARBA00022630"/>
    </source>
</evidence>
<feature type="binding site" description="in other chain" evidence="8">
    <location>
        <begin position="10"/>
        <end position="12"/>
    </location>
    <ligand>
        <name>FMN</name>
        <dbReference type="ChEBI" id="CHEBI:58210"/>
        <note>ligand shared between dimeric partners</note>
    </ligand>
</feature>
<evidence type="ECO:0000256" key="3">
    <source>
        <dbReference type="ARBA" id="ARBA00022643"/>
    </source>
</evidence>
<dbReference type="InParanoid" id="A0A5Q0BDC5"/>
<evidence type="ECO:0000313" key="10">
    <source>
        <dbReference type="EMBL" id="QFY41529.1"/>
    </source>
</evidence>
<sequence>MDAITLLLERRSCSALTAPAPEGEALEAVLKAAFRVPDFRQLRPYEFILAAGDGLDRLGALLEEAAKQSGKSTEIVNRAYRMPHRAPLVIVVAARHRPNALVSRFEQQLTAGCAVMSMQLAAVAQGFGGIWRSGWPMFDRGLHTALGLEEEDQIVGFLYLGTPLQPPEKPLSIVESKDFTRWL</sequence>
<dbReference type="GO" id="GO:0016491">
    <property type="term" value="F:oxidoreductase activity"/>
    <property type="evidence" value="ECO:0007669"/>
    <property type="project" value="UniProtKB-UniRule"/>
</dbReference>
<dbReference type="PANTHER" id="PTHR43821">
    <property type="entry name" value="NAD(P)H NITROREDUCTASE YDJA-RELATED"/>
    <property type="match status" value="1"/>
</dbReference>
<keyword evidence="6 7" id="KW-0520">NAD</keyword>
<dbReference type="InterPro" id="IPR026021">
    <property type="entry name" value="YdjA-like"/>
</dbReference>
<evidence type="ECO:0000259" key="9">
    <source>
        <dbReference type="Pfam" id="PF00881"/>
    </source>
</evidence>
<comment type="similarity">
    <text evidence="1 7">Belongs to the nitroreductase family.</text>
</comment>
<dbReference type="OrthoDB" id="9804207at2"/>
<name>A0A5Q0BDC5_9GAMM</name>
<keyword evidence="4 7" id="KW-0521">NADP</keyword>
<evidence type="ECO:0000256" key="4">
    <source>
        <dbReference type="ARBA" id="ARBA00022857"/>
    </source>
</evidence>
<proteinExistence type="inferred from homology"/>
<protein>
    <recommendedName>
        <fullName evidence="7">Putative NAD(P)H nitroreductase</fullName>
        <ecNumber evidence="7">1.-.-.-</ecNumber>
    </recommendedName>
</protein>
<feature type="binding site" evidence="8">
    <location>
        <position position="35"/>
    </location>
    <ligand>
        <name>FMN</name>
        <dbReference type="ChEBI" id="CHEBI:58210"/>
        <note>ligand shared between dimeric partners</note>
    </ligand>
</feature>
<dbReference type="SUPFAM" id="SSF55469">
    <property type="entry name" value="FMN-dependent nitroreductase-like"/>
    <property type="match status" value="1"/>
</dbReference>
<evidence type="ECO:0000256" key="7">
    <source>
        <dbReference type="PIRNR" id="PIRNR000232"/>
    </source>
</evidence>
<dbReference type="InterPro" id="IPR052530">
    <property type="entry name" value="NAD(P)H_nitroreductase"/>
</dbReference>
<evidence type="ECO:0000313" key="11">
    <source>
        <dbReference type="Proteomes" id="UP000325755"/>
    </source>
</evidence>
<feature type="binding site" description="in other chain" evidence="8">
    <location>
        <begin position="131"/>
        <end position="133"/>
    </location>
    <ligand>
        <name>FMN</name>
        <dbReference type="ChEBI" id="CHEBI:58210"/>
        <note>ligand shared between dimeric partners</note>
    </ligand>
</feature>